<feature type="domain" description="Elp3/MiaA/NifB-like radical SAM core" evidence="4">
    <location>
        <begin position="22"/>
        <end position="248"/>
    </location>
</feature>
<dbReference type="PANTHER" id="PTHR43432">
    <property type="entry name" value="SLR0285 PROTEIN"/>
    <property type="match status" value="1"/>
</dbReference>
<dbReference type="SFLD" id="SFLDS00029">
    <property type="entry name" value="Radical_SAM"/>
    <property type="match status" value="1"/>
</dbReference>
<keyword evidence="5" id="KW-0456">Lyase</keyword>
<evidence type="ECO:0000256" key="2">
    <source>
        <dbReference type="ARBA" id="ARBA00023004"/>
    </source>
</evidence>
<dbReference type="GO" id="GO:0051536">
    <property type="term" value="F:iron-sulfur cluster binding"/>
    <property type="evidence" value="ECO:0007669"/>
    <property type="project" value="UniProtKB-KW"/>
</dbReference>
<organism evidence="5 6">
    <name type="scientific">Breznakia blatticola</name>
    <dbReference type="NCBI Taxonomy" id="1754012"/>
    <lineage>
        <taxon>Bacteria</taxon>
        <taxon>Bacillati</taxon>
        <taxon>Bacillota</taxon>
        <taxon>Erysipelotrichia</taxon>
        <taxon>Erysipelotrichales</taxon>
        <taxon>Erysipelotrichaceae</taxon>
        <taxon>Breznakia</taxon>
    </lineage>
</organism>
<evidence type="ECO:0000256" key="1">
    <source>
        <dbReference type="ARBA" id="ARBA00022723"/>
    </source>
</evidence>
<dbReference type="SFLD" id="SFLDG01084">
    <property type="entry name" value="Uncharacterised_Radical_SAM_Su"/>
    <property type="match status" value="1"/>
</dbReference>
<name>A0A4R7ZJR0_9FIRM</name>
<keyword evidence="3" id="KW-0411">Iron-sulfur</keyword>
<sequence>MNIQIIQAKSALHKLKPGRLPFPYDLNIYRGCMHKCIYCYAIYSHKYMESDDYYETIFVKENIAEVLDKELSKIKEKGTINLGGVCDSYQPLEKKFELMRDVLAVLIKHKWPTNISTKSALILRDLDLWKQLSEVASVNIAFTVTTTNDDIAKQIESGASSSTSRLEAASILKKETFATIGIHLMPIIPYITDHKDSLHTLYKFAYDHDFDYIMPGMMYLRGQTRKVFFQSIRHTHPHLYDKLNRMYQDREYKNEYRTHLYKYIGKLRKQYPLTYDAKNTHKQEKLLA</sequence>
<keyword evidence="1" id="KW-0479">Metal-binding</keyword>
<proteinExistence type="predicted"/>
<dbReference type="InterPro" id="IPR007197">
    <property type="entry name" value="rSAM"/>
</dbReference>
<dbReference type="AlphaFoldDB" id="A0A4R7ZJR0"/>
<dbReference type="CDD" id="cd01335">
    <property type="entry name" value="Radical_SAM"/>
    <property type="match status" value="1"/>
</dbReference>
<dbReference type="Gene3D" id="3.80.30.30">
    <property type="match status" value="1"/>
</dbReference>
<evidence type="ECO:0000313" key="5">
    <source>
        <dbReference type="EMBL" id="TDW16721.1"/>
    </source>
</evidence>
<reference evidence="5 6" key="1">
    <citation type="submission" date="2019-03" db="EMBL/GenBank/DDBJ databases">
        <title>Genomic Encyclopedia of Type Strains, Phase IV (KMG-IV): sequencing the most valuable type-strain genomes for metagenomic binning, comparative biology and taxonomic classification.</title>
        <authorList>
            <person name="Goeker M."/>
        </authorList>
    </citation>
    <scope>NUCLEOTIDE SEQUENCE [LARGE SCALE GENOMIC DNA]</scope>
    <source>
        <strain evidence="5 6">DSM 28867</strain>
    </source>
</reference>
<keyword evidence="6" id="KW-1185">Reference proteome</keyword>
<dbReference type="GO" id="GO:0016829">
    <property type="term" value="F:lyase activity"/>
    <property type="evidence" value="ECO:0007669"/>
    <property type="project" value="UniProtKB-KW"/>
</dbReference>
<evidence type="ECO:0000259" key="4">
    <source>
        <dbReference type="SMART" id="SM00729"/>
    </source>
</evidence>
<evidence type="ECO:0000256" key="3">
    <source>
        <dbReference type="ARBA" id="ARBA00023014"/>
    </source>
</evidence>
<protein>
    <submittedName>
        <fullName evidence="5">DNA repair photolyase</fullName>
    </submittedName>
</protein>
<dbReference type="InterPro" id="IPR040086">
    <property type="entry name" value="MJ0683-like"/>
</dbReference>
<dbReference type="RefSeq" id="WP_134169660.1">
    <property type="nucleotide sequence ID" value="NZ_SODD01000020.1"/>
</dbReference>
<dbReference type="Proteomes" id="UP000294743">
    <property type="component" value="Unassembled WGS sequence"/>
</dbReference>
<dbReference type="OrthoDB" id="9785699at2"/>
<dbReference type="PANTHER" id="PTHR43432:SF5">
    <property type="entry name" value="ELP3_MIAA_NIFB-LIKE RADICAL SAM CORE DOMAIN-CONTAINING PROTEIN"/>
    <property type="match status" value="1"/>
</dbReference>
<accession>A0A4R7ZJR0</accession>
<gene>
    <name evidence="5" type="ORF">EDD63_1201</name>
</gene>
<dbReference type="GO" id="GO:0046872">
    <property type="term" value="F:metal ion binding"/>
    <property type="evidence" value="ECO:0007669"/>
    <property type="project" value="UniProtKB-KW"/>
</dbReference>
<dbReference type="EMBL" id="SODD01000020">
    <property type="protein sequence ID" value="TDW16721.1"/>
    <property type="molecule type" value="Genomic_DNA"/>
</dbReference>
<dbReference type="InterPro" id="IPR006638">
    <property type="entry name" value="Elp3/MiaA/NifB-like_rSAM"/>
</dbReference>
<evidence type="ECO:0000313" key="6">
    <source>
        <dbReference type="Proteomes" id="UP000294743"/>
    </source>
</evidence>
<keyword evidence="2" id="KW-0408">Iron</keyword>
<dbReference type="InterPro" id="IPR058240">
    <property type="entry name" value="rSAM_sf"/>
</dbReference>
<dbReference type="Pfam" id="PF04055">
    <property type="entry name" value="Radical_SAM"/>
    <property type="match status" value="1"/>
</dbReference>
<dbReference type="SUPFAM" id="SSF102114">
    <property type="entry name" value="Radical SAM enzymes"/>
    <property type="match status" value="1"/>
</dbReference>
<dbReference type="SMART" id="SM00729">
    <property type="entry name" value="Elp3"/>
    <property type="match status" value="1"/>
</dbReference>
<comment type="caution">
    <text evidence="5">The sequence shown here is derived from an EMBL/GenBank/DDBJ whole genome shotgun (WGS) entry which is preliminary data.</text>
</comment>